<organism evidence="2 3">
    <name type="scientific">Actinocorallia longicatena</name>
    <dbReference type="NCBI Taxonomy" id="111803"/>
    <lineage>
        <taxon>Bacteria</taxon>
        <taxon>Bacillati</taxon>
        <taxon>Actinomycetota</taxon>
        <taxon>Actinomycetes</taxon>
        <taxon>Streptosporangiales</taxon>
        <taxon>Thermomonosporaceae</taxon>
        <taxon>Actinocorallia</taxon>
    </lineage>
</organism>
<accession>A0ABP6QJE0</accession>
<dbReference type="Gene3D" id="1.10.10.10">
    <property type="entry name" value="Winged helix-like DNA-binding domain superfamily/Winged helix DNA-binding domain"/>
    <property type="match status" value="1"/>
</dbReference>
<feature type="domain" description="HTH marR-type" evidence="1">
    <location>
        <begin position="1"/>
        <end position="135"/>
    </location>
</feature>
<dbReference type="SUPFAM" id="SSF46785">
    <property type="entry name" value="Winged helix' DNA-binding domain"/>
    <property type="match status" value="1"/>
</dbReference>
<gene>
    <name evidence="2" type="ORF">GCM10010468_64180</name>
</gene>
<name>A0ABP6QJE0_9ACTN</name>
<dbReference type="InterPro" id="IPR036390">
    <property type="entry name" value="WH_DNA-bd_sf"/>
</dbReference>
<dbReference type="EMBL" id="BAAAUV010000023">
    <property type="protein sequence ID" value="GAA3232407.1"/>
    <property type="molecule type" value="Genomic_DNA"/>
</dbReference>
<dbReference type="InterPro" id="IPR036388">
    <property type="entry name" value="WH-like_DNA-bd_sf"/>
</dbReference>
<protein>
    <submittedName>
        <fullName evidence="2">MarR family transcriptional regulator</fullName>
    </submittedName>
</protein>
<proteinExistence type="predicted"/>
<evidence type="ECO:0000313" key="2">
    <source>
        <dbReference type="EMBL" id="GAA3232407.1"/>
    </source>
</evidence>
<comment type="caution">
    <text evidence="2">The sequence shown here is derived from an EMBL/GenBank/DDBJ whole genome shotgun (WGS) entry which is preliminary data.</text>
</comment>
<dbReference type="PANTHER" id="PTHR33164">
    <property type="entry name" value="TRANSCRIPTIONAL REGULATOR, MARR FAMILY"/>
    <property type="match status" value="1"/>
</dbReference>
<dbReference type="SMART" id="SM00347">
    <property type="entry name" value="HTH_MARR"/>
    <property type="match status" value="1"/>
</dbReference>
<dbReference type="InterPro" id="IPR000835">
    <property type="entry name" value="HTH_MarR-typ"/>
</dbReference>
<evidence type="ECO:0000259" key="1">
    <source>
        <dbReference type="PROSITE" id="PS50995"/>
    </source>
</evidence>
<dbReference type="InterPro" id="IPR039422">
    <property type="entry name" value="MarR/SlyA-like"/>
</dbReference>
<dbReference type="Pfam" id="PF01047">
    <property type="entry name" value="MarR"/>
    <property type="match status" value="1"/>
</dbReference>
<dbReference type="PROSITE" id="PS50995">
    <property type="entry name" value="HTH_MARR_2"/>
    <property type="match status" value="1"/>
</dbReference>
<reference evidence="3" key="1">
    <citation type="journal article" date="2019" name="Int. J. Syst. Evol. Microbiol.">
        <title>The Global Catalogue of Microorganisms (GCM) 10K type strain sequencing project: providing services to taxonomists for standard genome sequencing and annotation.</title>
        <authorList>
            <consortium name="The Broad Institute Genomics Platform"/>
            <consortium name="The Broad Institute Genome Sequencing Center for Infectious Disease"/>
            <person name="Wu L."/>
            <person name="Ma J."/>
        </authorList>
    </citation>
    <scope>NUCLEOTIDE SEQUENCE [LARGE SCALE GENOMIC DNA]</scope>
    <source>
        <strain evidence="3">JCM 9377</strain>
    </source>
</reference>
<keyword evidence="3" id="KW-1185">Reference proteome</keyword>
<evidence type="ECO:0000313" key="3">
    <source>
        <dbReference type="Proteomes" id="UP001501237"/>
    </source>
</evidence>
<dbReference type="Proteomes" id="UP001501237">
    <property type="component" value="Unassembled WGS sequence"/>
</dbReference>
<sequence length="148" mass="16544">MGCELRDKVRRNAMWSVLLHSAAAAKVGLNATDTQCIDLLTMAGPLTPGQLAQAMSLTSGGAITALIDRLERAGFVRRVPDPSDRRRVLVEPVADQVEQFSEYFRPVADAAWERLEKYTDEERRVLIRFLDDVHGVMPDVIQELRALP</sequence>
<dbReference type="PANTHER" id="PTHR33164:SF106">
    <property type="entry name" value="TRANSCRIPTIONAL REGULATORY PROTEIN"/>
    <property type="match status" value="1"/>
</dbReference>